<organism evidence="3 4">
    <name type="scientific">Pseudoalteromonas qingdaonensis</name>
    <dbReference type="NCBI Taxonomy" id="3131913"/>
    <lineage>
        <taxon>Bacteria</taxon>
        <taxon>Pseudomonadati</taxon>
        <taxon>Pseudomonadota</taxon>
        <taxon>Gammaproteobacteria</taxon>
        <taxon>Alteromonadales</taxon>
        <taxon>Pseudoalteromonadaceae</taxon>
        <taxon>Pseudoalteromonas</taxon>
    </lineage>
</organism>
<feature type="chain" id="PRO_5046788308" evidence="1">
    <location>
        <begin position="20"/>
        <end position="184"/>
    </location>
</feature>
<feature type="domain" description="Lcl C-terminal" evidence="2">
    <location>
        <begin position="65"/>
        <end position="160"/>
    </location>
</feature>
<evidence type="ECO:0000256" key="1">
    <source>
        <dbReference type="SAM" id="SignalP"/>
    </source>
</evidence>
<gene>
    <name evidence="3" type="ORF">WCN91_03400</name>
</gene>
<dbReference type="InterPro" id="IPR011460">
    <property type="entry name" value="Lcl_C"/>
</dbReference>
<comment type="caution">
    <text evidence="3">The sequence shown here is derived from an EMBL/GenBank/DDBJ whole genome shotgun (WGS) entry which is preliminary data.</text>
</comment>
<sequence length="184" mass="19860">MKLKLIAVIALALSSTASGSNKCASLATSCIDVFDTGSGKLFTSSPSVAYLDGIGGSPTHPTHPTWTVDGTRGPSGTFYLFNWSNAKALCNTYNSQSLGGRTNWRLPRREELMGLYESFGNMFSARGWPTDGTYWSVTADGAYYYDVDLGYGYVSTSEPNSTSDNPNLFPSFTTYASCVSNHED</sequence>
<dbReference type="EMBL" id="JBCGCU010000002">
    <property type="protein sequence ID" value="MEM0514490.1"/>
    <property type="molecule type" value="Genomic_DNA"/>
</dbReference>
<keyword evidence="1" id="KW-0732">Signal</keyword>
<reference evidence="3 4" key="1">
    <citation type="submission" date="2024-03" db="EMBL/GenBank/DDBJ databases">
        <title>Pseudoalteromonas qingdaonensis sp. nov., isolated from the intestines of marine benthic organisms.</title>
        <authorList>
            <person name="Lin X."/>
            <person name="Fang S."/>
            <person name="Hu X."/>
        </authorList>
    </citation>
    <scope>NUCLEOTIDE SEQUENCE [LARGE SCALE GENOMIC DNA]</scope>
    <source>
        <strain evidence="3 4">YIC-827</strain>
    </source>
</reference>
<keyword evidence="4" id="KW-1185">Reference proteome</keyword>
<feature type="signal peptide" evidence="1">
    <location>
        <begin position="1"/>
        <end position="19"/>
    </location>
</feature>
<name>A0ABU9MWT5_9GAMM</name>
<evidence type="ECO:0000313" key="4">
    <source>
        <dbReference type="Proteomes" id="UP001447008"/>
    </source>
</evidence>
<protein>
    <submittedName>
        <fullName evidence="3">DUF1566 domain-containing protein</fullName>
    </submittedName>
</protein>
<dbReference type="RefSeq" id="WP_342676282.1">
    <property type="nucleotide sequence ID" value="NZ_JBCGCU010000002.1"/>
</dbReference>
<proteinExistence type="predicted"/>
<dbReference type="Proteomes" id="UP001447008">
    <property type="component" value="Unassembled WGS sequence"/>
</dbReference>
<evidence type="ECO:0000259" key="2">
    <source>
        <dbReference type="Pfam" id="PF07603"/>
    </source>
</evidence>
<evidence type="ECO:0000313" key="3">
    <source>
        <dbReference type="EMBL" id="MEM0514490.1"/>
    </source>
</evidence>
<accession>A0ABU9MWT5</accession>
<dbReference type="Pfam" id="PF07603">
    <property type="entry name" value="Lcl_C"/>
    <property type="match status" value="1"/>
</dbReference>